<evidence type="ECO:0000256" key="3">
    <source>
        <dbReference type="ARBA" id="ARBA00023163"/>
    </source>
</evidence>
<dbReference type="AlphaFoldDB" id="A0A0P4WLG1"/>
<evidence type="ECO:0000313" key="4">
    <source>
        <dbReference type="EMBL" id="JAI62111.1"/>
    </source>
</evidence>
<name>A0A0P4WLG1_SCYOL</name>
<keyword evidence="3" id="KW-0804">Transcription</keyword>
<protein>
    <recommendedName>
        <fullName evidence="5">TATA box-binding protein-like 1</fullName>
    </recommendedName>
</protein>
<accession>A0A0P4WLG1</accession>
<organism evidence="4">
    <name type="scientific">Scylla olivacea</name>
    <name type="common">Orange mud crab</name>
    <name type="synonym">Cancer olivacea</name>
    <dbReference type="NCBI Taxonomy" id="85551"/>
    <lineage>
        <taxon>Eukaryota</taxon>
        <taxon>Metazoa</taxon>
        <taxon>Ecdysozoa</taxon>
        <taxon>Arthropoda</taxon>
        <taxon>Crustacea</taxon>
        <taxon>Multicrustacea</taxon>
        <taxon>Malacostraca</taxon>
        <taxon>Eumalacostraca</taxon>
        <taxon>Eucarida</taxon>
        <taxon>Decapoda</taxon>
        <taxon>Pleocyemata</taxon>
        <taxon>Brachyura</taxon>
        <taxon>Eubrachyura</taxon>
        <taxon>Portunoidea</taxon>
        <taxon>Portunidae</taxon>
        <taxon>Portuninae</taxon>
        <taxon>Scylla</taxon>
    </lineage>
</organism>
<dbReference type="InterPro" id="IPR000814">
    <property type="entry name" value="TBP"/>
</dbReference>
<dbReference type="Gene3D" id="3.30.310.10">
    <property type="entry name" value="TATA-Binding Protein"/>
    <property type="match status" value="2"/>
</dbReference>
<keyword evidence="2" id="KW-0238">DNA-binding</keyword>
<dbReference type="InterPro" id="IPR012295">
    <property type="entry name" value="TBP_dom_sf"/>
</dbReference>
<evidence type="ECO:0008006" key="5">
    <source>
        <dbReference type="Google" id="ProtNLM"/>
    </source>
</evidence>
<dbReference type="GO" id="GO:0006352">
    <property type="term" value="P:DNA-templated transcription initiation"/>
    <property type="evidence" value="ECO:0007669"/>
    <property type="project" value="InterPro"/>
</dbReference>
<proteinExistence type="inferred from homology"/>
<sequence>MREFMDIEIDNIWFHVSTNTKINLHYIDQNTACSSIFLPSGELQVQLHDSKFSVIFNKRGTLRGVAGFVTEAAAALAAMKGVMLLKKLGYHVRAHNFRITNVTARGQVPFRIDIKSLQQDNKKHLQYFFGENGEEQLKLTTFIPSVHTTVIITHHGKLSFFSPNVEKLLQASKFIYPRLRPYAALLPKPTQL</sequence>
<dbReference type="PANTHER" id="PTHR10126">
    <property type="entry name" value="TATA-BOX BINDING PROTEIN"/>
    <property type="match status" value="1"/>
</dbReference>
<evidence type="ECO:0000256" key="1">
    <source>
        <dbReference type="ARBA" id="ARBA00005560"/>
    </source>
</evidence>
<reference evidence="4" key="1">
    <citation type="submission" date="2015-09" db="EMBL/GenBank/DDBJ databases">
        <title>Scylla olivacea transcriptome.</title>
        <authorList>
            <person name="Ikhwanuddin M."/>
        </authorList>
    </citation>
    <scope>NUCLEOTIDE SEQUENCE</scope>
</reference>
<evidence type="ECO:0000256" key="2">
    <source>
        <dbReference type="ARBA" id="ARBA00023125"/>
    </source>
</evidence>
<dbReference type="GO" id="GO:0003677">
    <property type="term" value="F:DNA binding"/>
    <property type="evidence" value="ECO:0007669"/>
    <property type="project" value="UniProtKB-KW"/>
</dbReference>
<dbReference type="SUPFAM" id="SSF55945">
    <property type="entry name" value="TATA-box binding protein-like"/>
    <property type="match status" value="1"/>
</dbReference>
<comment type="similarity">
    <text evidence="1">Belongs to the TBP family.</text>
</comment>
<dbReference type="EMBL" id="GDRN01080906">
    <property type="protein sequence ID" value="JAI62111.1"/>
    <property type="molecule type" value="Transcribed_RNA"/>
</dbReference>